<sequence length="485" mass="53763">MSRVSSKHGRDQPQDFEGLLNNLQDWELSFKDKDKKLKSQSLGKEKLDPPTQRHSAGNASQLSGGSALSRSYKSDEKRYDHLRNYDKITQLLGGFMTEENSVDANSEKELGNEYFKNKKFNEAIDCYSRSIALSPTAVSYANRAMAYIKIKRFEEAENDCTEALNLDDRYIKAYSRRSTARRELGKLKESLEDADFALRLEPQNQELKKQQAEVKSLLHKAILKKASGASKSSVPGGQLVGKPKVEISKDAGGVQSVSSNSQRGIVAEILDDRTKASNREASSERSMQTDASSVRTKGQDGNASQGYATHGSGLERTKETNKNSKQDLKPSVQELAARAASLAKAEAAKNISPPNSAYQFEVSWRGLSGDRNLQVQLLKATSPAALPQIFKNALSAPILMDIIRCVGTFFCSEDVDLAVKYLENLAKVPRFDMIIMCLSSIDKSGRSIEIYLFCPCPPPPSLFKLLWQVCFSWSSMMLAHAMLDN</sequence>
<keyword evidence="2" id="KW-1185">Reference proteome</keyword>
<proteinExistence type="predicted"/>
<name>A0ACC0ACM5_CATRO</name>
<evidence type="ECO:0000313" key="2">
    <source>
        <dbReference type="Proteomes" id="UP001060085"/>
    </source>
</evidence>
<dbReference type="EMBL" id="CM044706">
    <property type="protein sequence ID" value="KAI5658554.1"/>
    <property type="molecule type" value="Genomic_DNA"/>
</dbReference>
<comment type="caution">
    <text evidence="1">The sequence shown here is derived from an EMBL/GenBank/DDBJ whole genome shotgun (WGS) entry which is preliminary data.</text>
</comment>
<gene>
    <name evidence="1" type="ORF">M9H77_27347</name>
</gene>
<evidence type="ECO:0000313" key="1">
    <source>
        <dbReference type="EMBL" id="KAI5658554.1"/>
    </source>
</evidence>
<reference evidence="2" key="1">
    <citation type="journal article" date="2023" name="Nat. Plants">
        <title>Single-cell RNA sequencing provides a high-resolution roadmap for understanding the multicellular compartmentation of specialized metabolism.</title>
        <authorList>
            <person name="Sun S."/>
            <person name="Shen X."/>
            <person name="Li Y."/>
            <person name="Li Y."/>
            <person name="Wang S."/>
            <person name="Li R."/>
            <person name="Zhang H."/>
            <person name="Shen G."/>
            <person name="Guo B."/>
            <person name="Wei J."/>
            <person name="Xu J."/>
            <person name="St-Pierre B."/>
            <person name="Chen S."/>
            <person name="Sun C."/>
        </authorList>
    </citation>
    <scope>NUCLEOTIDE SEQUENCE [LARGE SCALE GENOMIC DNA]</scope>
</reference>
<organism evidence="1 2">
    <name type="scientific">Catharanthus roseus</name>
    <name type="common">Madagascar periwinkle</name>
    <name type="synonym">Vinca rosea</name>
    <dbReference type="NCBI Taxonomy" id="4058"/>
    <lineage>
        <taxon>Eukaryota</taxon>
        <taxon>Viridiplantae</taxon>
        <taxon>Streptophyta</taxon>
        <taxon>Embryophyta</taxon>
        <taxon>Tracheophyta</taxon>
        <taxon>Spermatophyta</taxon>
        <taxon>Magnoliopsida</taxon>
        <taxon>eudicotyledons</taxon>
        <taxon>Gunneridae</taxon>
        <taxon>Pentapetalae</taxon>
        <taxon>asterids</taxon>
        <taxon>lamiids</taxon>
        <taxon>Gentianales</taxon>
        <taxon>Apocynaceae</taxon>
        <taxon>Rauvolfioideae</taxon>
        <taxon>Vinceae</taxon>
        <taxon>Catharanthinae</taxon>
        <taxon>Catharanthus</taxon>
    </lineage>
</organism>
<accession>A0ACC0ACM5</accession>
<protein>
    <submittedName>
        <fullName evidence="1">Uncharacterized protein</fullName>
    </submittedName>
</protein>
<dbReference type="Proteomes" id="UP001060085">
    <property type="component" value="Linkage Group LG06"/>
</dbReference>